<dbReference type="Gene3D" id="3.30.70.2220">
    <property type="entry name" value="CRISPR-Cas system, Cmr2 subunit, D1 domain, cysteine cluster"/>
    <property type="match status" value="1"/>
</dbReference>
<reference evidence="5 6" key="1">
    <citation type="submission" date="2017-02" db="EMBL/GenBank/DDBJ databases">
        <authorList>
            <person name="Peterson S.W."/>
        </authorList>
    </citation>
    <scope>NUCLEOTIDE SEQUENCE [LARGE SCALE GENOMIC DNA]</scope>
    <source>
        <strain evidence="5 6">DSM 45154</strain>
    </source>
</reference>
<evidence type="ECO:0000256" key="2">
    <source>
        <dbReference type="ARBA" id="ARBA00023118"/>
    </source>
</evidence>
<sequence>MSEHDPRDLVIVALSGVQRFITESRTTADAANASAITARLATEAALLLEEEGAELVIPFKADPSAASSRIAALTTAGQGPLLARAAADRVRSTWRRWITDLFGEPRDVPGFPEVMWSVAPAEVGGYAERWHAAQTVLASRKRLRAFDYPERTGTRPCAVSPRWPSEKAAPPGVPRHELASELSAAVWLKRRWHTMASSRSSPGTGLSPASPPSPESSPSKGFPSTASIASTPFRAQVLEHWSTPEVRDLVSELRKAARDVMGEERFRALEGAVPRLRRAKADPLEEWFVRGSGWWVIPETWNLDALAYEYATPDRPIDTNAVKRGLRAAEKLTEVIGAKPNPYYAVLAADLDGLGKRLSEFSEMPKHREISQRLRDLSQQHRRQIEQEHSGVTVYSGGDDLLAFLPAATALEAAQACRKAVGKNPTTLSTAVLFVHQGSPLHVAIARSRELLAEAKKVRGKNAVAVGYIAGSGAHSSTVRPWESEWVEDAVKELRVFKSRPGAPAEADGEGELSPRLINDLYSERAALAELATGSSRVRGVYMAEVTRLVLRHGGTEEQAQSLMRLGQSEHTEKSYAPVPLAAAQVALFLRRQTW</sequence>
<accession>A0A1T4S4R7</accession>
<dbReference type="NCBIfam" id="TIGR02577">
    <property type="entry name" value="cas_TM1794_Cmr2"/>
    <property type="match status" value="1"/>
</dbReference>
<dbReference type="InterPro" id="IPR013407">
    <property type="entry name" value="CRISPR-assoc_prot_Cmr2"/>
</dbReference>
<dbReference type="InterPro" id="IPR000160">
    <property type="entry name" value="GGDEF_dom"/>
</dbReference>
<evidence type="ECO:0000259" key="4">
    <source>
        <dbReference type="PROSITE" id="PS50887"/>
    </source>
</evidence>
<dbReference type="RefSeq" id="WP_078762473.1">
    <property type="nucleotide sequence ID" value="NZ_FUWS01000008.1"/>
</dbReference>
<dbReference type="InterPro" id="IPR054767">
    <property type="entry name" value="Cas10-Cmr2_palm2"/>
</dbReference>
<name>A0A1T4S4R7_9ACTN</name>
<protein>
    <submittedName>
        <fullName evidence="5">CRISPR-associated protein, Cmr2 family</fullName>
    </submittedName>
</protein>
<dbReference type="Proteomes" id="UP000190637">
    <property type="component" value="Unassembled WGS sequence"/>
</dbReference>
<dbReference type="InterPro" id="IPR043128">
    <property type="entry name" value="Rev_trsase/Diguanyl_cyclase"/>
</dbReference>
<keyword evidence="2" id="KW-0051">Antiviral defense</keyword>
<dbReference type="OrthoDB" id="3681630at2"/>
<dbReference type="AlphaFoldDB" id="A0A1T4S4R7"/>
<dbReference type="STRING" id="1122192.SAMN02745673_03190"/>
<feature type="domain" description="GGDEF" evidence="4">
    <location>
        <begin position="342"/>
        <end position="469"/>
    </location>
</feature>
<feature type="region of interest" description="Disordered" evidence="3">
    <location>
        <begin position="151"/>
        <end position="175"/>
    </location>
</feature>
<dbReference type="GO" id="GO:0000166">
    <property type="term" value="F:nucleotide binding"/>
    <property type="evidence" value="ECO:0007669"/>
    <property type="project" value="UniProtKB-KW"/>
</dbReference>
<dbReference type="Gene3D" id="3.30.70.270">
    <property type="match status" value="1"/>
</dbReference>
<keyword evidence="1" id="KW-0547">Nucleotide-binding</keyword>
<proteinExistence type="predicted"/>
<gene>
    <name evidence="5" type="ORF">SAMN02745673_03190</name>
</gene>
<organism evidence="5 6">
    <name type="scientific">Marinactinospora thermotolerans DSM 45154</name>
    <dbReference type="NCBI Taxonomy" id="1122192"/>
    <lineage>
        <taxon>Bacteria</taxon>
        <taxon>Bacillati</taxon>
        <taxon>Actinomycetota</taxon>
        <taxon>Actinomycetes</taxon>
        <taxon>Streptosporangiales</taxon>
        <taxon>Nocardiopsidaceae</taxon>
        <taxon>Marinactinospora</taxon>
    </lineage>
</organism>
<evidence type="ECO:0000256" key="3">
    <source>
        <dbReference type="SAM" id="MobiDB-lite"/>
    </source>
</evidence>
<feature type="region of interest" description="Disordered" evidence="3">
    <location>
        <begin position="196"/>
        <end position="226"/>
    </location>
</feature>
<dbReference type="Pfam" id="PF22335">
    <property type="entry name" value="Cas10-Cmr2_palm2"/>
    <property type="match status" value="1"/>
</dbReference>
<evidence type="ECO:0000313" key="6">
    <source>
        <dbReference type="Proteomes" id="UP000190637"/>
    </source>
</evidence>
<evidence type="ECO:0000256" key="1">
    <source>
        <dbReference type="ARBA" id="ARBA00022741"/>
    </source>
</evidence>
<evidence type="ECO:0000313" key="5">
    <source>
        <dbReference type="EMBL" id="SKA23214.1"/>
    </source>
</evidence>
<dbReference type="PROSITE" id="PS50887">
    <property type="entry name" value="GGDEF"/>
    <property type="match status" value="1"/>
</dbReference>
<dbReference type="EMBL" id="FUWS01000008">
    <property type="protein sequence ID" value="SKA23214.1"/>
    <property type="molecule type" value="Genomic_DNA"/>
</dbReference>
<keyword evidence="6" id="KW-1185">Reference proteome</keyword>
<dbReference type="GO" id="GO:0051607">
    <property type="term" value="P:defense response to virus"/>
    <property type="evidence" value="ECO:0007669"/>
    <property type="project" value="UniProtKB-KW"/>
</dbReference>
<dbReference type="InterPro" id="IPR038242">
    <property type="entry name" value="Cmr2_N"/>
</dbReference>